<protein>
    <recommendedName>
        <fullName evidence="6">Calmodulin</fullName>
    </recommendedName>
</protein>
<feature type="region of interest" description="Disordered" evidence="2">
    <location>
        <begin position="1"/>
        <end position="34"/>
    </location>
</feature>
<dbReference type="Gene3D" id="1.10.167.10">
    <property type="entry name" value="Regulator of G-protein Signalling 4, domain 2"/>
    <property type="match status" value="1"/>
</dbReference>
<dbReference type="SUPFAM" id="SSF47473">
    <property type="entry name" value="EF-hand"/>
    <property type="match status" value="1"/>
</dbReference>
<evidence type="ECO:0000259" key="3">
    <source>
        <dbReference type="PROSITE" id="PS50132"/>
    </source>
</evidence>
<feature type="domain" description="EF-hand" evidence="4">
    <location>
        <begin position="93"/>
        <end position="128"/>
    </location>
</feature>
<keyword evidence="1" id="KW-0106">Calcium</keyword>
<dbReference type="InterPro" id="IPR016137">
    <property type="entry name" value="RGS"/>
</dbReference>
<dbReference type="InterPro" id="IPR036305">
    <property type="entry name" value="RGS_sf"/>
</dbReference>
<dbReference type="AlphaFoldDB" id="A0A7S2TV63"/>
<evidence type="ECO:0000256" key="1">
    <source>
        <dbReference type="ARBA" id="ARBA00022837"/>
    </source>
</evidence>
<dbReference type="SMART" id="SM00054">
    <property type="entry name" value="EFh"/>
    <property type="match status" value="2"/>
</dbReference>
<evidence type="ECO:0000256" key="2">
    <source>
        <dbReference type="SAM" id="MobiDB-lite"/>
    </source>
</evidence>
<name>A0A7S2TV63_9EUKA</name>
<evidence type="ECO:0000313" key="5">
    <source>
        <dbReference type="EMBL" id="CAD9770536.1"/>
    </source>
</evidence>
<dbReference type="InterPro" id="IPR044926">
    <property type="entry name" value="RGS_subdomain_2"/>
</dbReference>
<dbReference type="Gene3D" id="1.10.238.10">
    <property type="entry name" value="EF-hand"/>
    <property type="match status" value="1"/>
</dbReference>
<dbReference type="InterPro" id="IPR018247">
    <property type="entry name" value="EF_Hand_1_Ca_BS"/>
</dbReference>
<dbReference type="PROSITE" id="PS50222">
    <property type="entry name" value="EF_HAND_2"/>
    <property type="match status" value="2"/>
</dbReference>
<accession>A0A7S2TV63</accession>
<dbReference type="InterPro" id="IPR011992">
    <property type="entry name" value="EF-hand-dom_pair"/>
</dbReference>
<evidence type="ECO:0008006" key="6">
    <source>
        <dbReference type="Google" id="ProtNLM"/>
    </source>
</evidence>
<dbReference type="EMBL" id="HBHP01023342">
    <property type="protein sequence ID" value="CAD9770536.1"/>
    <property type="molecule type" value="Transcribed_RNA"/>
</dbReference>
<dbReference type="PROSITE" id="PS50132">
    <property type="entry name" value="RGS"/>
    <property type="match status" value="1"/>
</dbReference>
<reference evidence="5" key="1">
    <citation type="submission" date="2021-01" db="EMBL/GenBank/DDBJ databases">
        <authorList>
            <person name="Corre E."/>
            <person name="Pelletier E."/>
            <person name="Niang G."/>
            <person name="Scheremetjew M."/>
            <person name="Finn R."/>
            <person name="Kale V."/>
            <person name="Holt S."/>
            <person name="Cochrane G."/>
            <person name="Meng A."/>
            <person name="Brown T."/>
            <person name="Cohen L."/>
        </authorList>
    </citation>
    <scope>NUCLEOTIDE SEQUENCE</scope>
    <source>
        <strain evidence="5">CCMP622</strain>
    </source>
</reference>
<dbReference type="InterPro" id="IPR002048">
    <property type="entry name" value="EF_hand_dom"/>
</dbReference>
<dbReference type="Pfam" id="PF00615">
    <property type="entry name" value="RGS"/>
    <property type="match status" value="1"/>
</dbReference>
<evidence type="ECO:0000259" key="4">
    <source>
        <dbReference type="PROSITE" id="PS50222"/>
    </source>
</evidence>
<dbReference type="PROSITE" id="PS00018">
    <property type="entry name" value="EF_HAND_1"/>
    <property type="match status" value="1"/>
</dbReference>
<dbReference type="SUPFAM" id="SSF48097">
    <property type="entry name" value="Regulator of G-protein signaling, RGS"/>
    <property type="match status" value="1"/>
</dbReference>
<sequence length="296" mass="33222">MGLCASDATSDGHEVKGESTPANKTGKDTKEGSAPILELGDEDQVMLKSINKVQKRLVKYLVDDLGSPKSRKSRSMSKVTMRQLFRGGGSPRLDKKLESDLFEVLDKNNDGKISLQEFGETIKKLSGQLQHTPRYQDGNNLDHVAISFSIFDTDFSGNLSFDEFRTMLKATMNARLILVLRNSTGFQFLVKFMKKELNAEHVHFWKDVESLEKLTGDEFREKAVETYKVYIVNDQAETINISAGERNVLVTHFSLAHMFVALGWHTRGPGCVNDACNSEFAKSVCFIYSVFATMRV</sequence>
<proteinExistence type="predicted"/>
<feature type="domain" description="RGS" evidence="3">
    <location>
        <begin position="179"/>
        <end position="231"/>
    </location>
</feature>
<organism evidence="5">
    <name type="scientific">Lotharella oceanica</name>
    <dbReference type="NCBI Taxonomy" id="641309"/>
    <lineage>
        <taxon>Eukaryota</taxon>
        <taxon>Sar</taxon>
        <taxon>Rhizaria</taxon>
        <taxon>Cercozoa</taxon>
        <taxon>Chlorarachniophyceae</taxon>
        <taxon>Lotharella</taxon>
    </lineage>
</organism>
<dbReference type="GO" id="GO:0005509">
    <property type="term" value="F:calcium ion binding"/>
    <property type="evidence" value="ECO:0007669"/>
    <property type="project" value="InterPro"/>
</dbReference>
<dbReference type="CDD" id="cd00051">
    <property type="entry name" value="EFh"/>
    <property type="match status" value="1"/>
</dbReference>
<gene>
    <name evidence="5" type="ORF">LSP00402_LOCUS14522</name>
</gene>
<dbReference type="Pfam" id="PF13499">
    <property type="entry name" value="EF-hand_7"/>
    <property type="match status" value="1"/>
</dbReference>
<feature type="domain" description="EF-hand" evidence="4">
    <location>
        <begin position="139"/>
        <end position="174"/>
    </location>
</feature>